<evidence type="ECO:0000256" key="2">
    <source>
        <dbReference type="SAM" id="MobiDB-lite"/>
    </source>
</evidence>
<evidence type="ECO:0000259" key="3">
    <source>
        <dbReference type="PROSITE" id="PS50892"/>
    </source>
</evidence>
<dbReference type="EMBL" id="CAJNOQ010056339">
    <property type="protein sequence ID" value="CAF1662018.1"/>
    <property type="molecule type" value="Genomic_DNA"/>
</dbReference>
<dbReference type="AlphaFoldDB" id="A0A816FIS7"/>
<name>A0A816FIS7_9BILA</name>
<feature type="domain" description="V-SNARE coiled-coil homology" evidence="3">
    <location>
        <begin position="36"/>
        <end position="97"/>
    </location>
</feature>
<feature type="region of interest" description="Disordered" evidence="2">
    <location>
        <begin position="13"/>
        <end position="37"/>
    </location>
</feature>
<evidence type="ECO:0000256" key="1">
    <source>
        <dbReference type="PROSITE-ProRule" id="PRU00290"/>
    </source>
</evidence>
<dbReference type="Pfam" id="PF00957">
    <property type="entry name" value="Synaptobrevin"/>
    <property type="match status" value="1"/>
</dbReference>
<gene>
    <name evidence="4" type="ORF">GPM918_LOCUS46010</name>
    <name evidence="5" type="ORF">SRO942_LOCUS49230</name>
</gene>
<feature type="non-terminal residue" evidence="4">
    <location>
        <position position="159"/>
    </location>
</feature>
<accession>A0A816FIS7</accession>
<proteinExistence type="predicted"/>
<evidence type="ECO:0000313" key="6">
    <source>
        <dbReference type="Proteomes" id="UP000663829"/>
    </source>
</evidence>
<dbReference type="Gene3D" id="1.20.5.110">
    <property type="match status" value="1"/>
</dbReference>
<dbReference type="PROSITE" id="PS50892">
    <property type="entry name" value="V_SNARE"/>
    <property type="match status" value="1"/>
</dbReference>
<protein>
    <recommendedName>
        <fullName evidence="3">V-SNARE coiled-coil homology domain-containing protein</fullName>
    </recommendedName>
</protein>
<dbReference type="CDD" id="cd15843">
    <property type="entry name" value="R-SNARE"/>
    <property type="match status" value="1"/>
</dbReference>
<dbReference type="Proteomes" id="UP000663829">
    <property type="component" value="Unassembled WGS sequence"/>
</dbReference>
<organism evidence="4 6">
    <name type="scientific">Didymodactylos carnosus</name>
    <dbReference type="NCBI Taxonomy" id="1234261"/>
    <lineage>
        <taxon>Eukaryota</taxon>
        <taxon>Metazoa</taxon>
        <taxon>Spiralia</taxon>
        <taxon>Gnathifera</taxon>
        <taxon>Rotifera</taxon>
        <taxon>Eurotatoria</taxon>
        <taxon>Bdelloidea</taxon>
        <taxon>Philodinida</taxon>
        <taxon>Philodinidae</taxon>
        <taxon>Didymodactylos</taxon>
    </lineage>
</organism>
<sequence length="159" mass="18360">ELSSPKRKIINKLDKAAEYGKKRETRKNAESISKTDDTFRHSEKHNVVDILKNNLLQVLERDEKLDNLVARSNALMFEAQTFCRRIAYEPKSDYLQTSTSVTSAQSDDELNEKIQSYTKKKKKSKFSPRSVEKQDAYHTEIRDLLLIDVTPLSIGIEII</sequence>
<dbReference type="InterPro" id="IPR042855">
    <property type="entry name" value="V_SNARE_CC"/>
</dbReference>
<dbReference type="Proteomes" id="UP000681722">
    <property type="component" value="Unassembled WGS sequence"/>
</dbReference>
<evidence type="ECO:0000313" key="5">
    <source>
        <dbReference type="EMBL" id="CAF4611986.1"/>
    </source>
</evidence>
<dbReference type="EMBL" id="CAJOBC010130775">
    <property type="protein sequence ID" value="CAF4611986.1"/>
    <property type="molecule type" value="Genomic_DNA"/>
</dbReference>
<comment type="caution">
    <text evidence="4">The sequence shown here is derived from an EMBL/GenBank/DDBJ whole genome shotgun (WGS) entry which is preliminary data.</text>
</comment>
<reference evidence="4" key="1">
    <citation type="submission" date="2021-02" db="EMBL/GenBank/DDBJ databases">
        <authorList>
            <person name="Nowell W R."/>
        </authorList>
    </citation>
    <scope>NUCLEOTIDE SEQUENCE</scope>
</reference>
<feature type="non-terminal residue" evidence="4">
    <location>
        <position position="1"/>
    </location>
</feature>
<evidence type="ECO:0000313" key="4">
    <source>
        <dbReference type="EMBL" id="CAF1662018.1"/>
    </source>
</evidence>
<keyword evidence="6" id="KW-1185">Reference proteome</keyword>
<keyword evidence="1" id="KW-0175">Coiled coil</keyword>
<dbReference type="SUPFAM" id="SSF58038">
    <property type="entry name" value="SNARE fusion complex"/>
    <property type="match status" value="1"/>
</dbReference>